<dbReference type="InterPro" id="IPR036866">
    <property type="entry name" value="RibonucZ/Hydroxyglut_hydro"/>
</dbReference>
<sequence length="311" mass="35043">MSALDLLICSTCGVQYSETDRALRTSCPVCDDPRQYVAPTGQSWTTLRMMQESKKYRNEFVVMENDKNLSPDRTLISIYTVPQVAIGQRAILCISPRGNILWDCITYLDDDTVQRIRQLGGLKAIVISHPHYYSTCLHWAEAFDCKVYLSVEDKEWVMRRGPRQVLWEGSRLGFLPSSSSGDSSPVVVVADDAKGQEDCEFLAVKAGGHFPGSSVLWWKPTRKLLVADTITVVPSGVYHVNRPPNTVSFTFMWSYPNFIWKALKDLDFDDTHAAFLGRDTRGDSRKRVLDSAKIIVRAMGYGDHAIHQEGL</sequence>
<dbReference type="RefSeq" id="XP_013326513.1">
    <property type="nucleotide sequence ID" value="XM_013471059.1"/>
</dbReference>
<dbReference type="Gene3D" id="3.60.15.10">
    <property type="entry name" value="Ribonuclease Z/Hydroxyacylglutathione hydrolase-like"/>
    <property type="match status" value="1"/>
</dbReference>
<evidence type="ECO:0000259" key="1">
    <source>
        <dbReference type="SMART" id="SM00849"/>
    </source>
</evidence>
<protein>
    <submittedName>
        <fullName evidence="2">Metallo-beta-lactamase domain protein</fullName>
    </submittedName>
</protein>
<dbReference type="STRING" id="1408163.A0A0F4YPX3"/>
<dbReference type="Pfam" id="PF00753">
    <property type="entry name" value="Lactamase_B"/>
    <property type="match status" value="1"/>
</dbReference>
<dbReference type="AlphaFoldDB" id="A0A0F4YPX3"/>
<accession>A0A0F4YPX3</accession>
<dbReference type="SUPFAM" id="SSF56281">
    <property type="entry name" value="Metallo-hydrolase/oxidoreductase"/>
    <property type="match status" value="1"/>
</dbReference>
<gene>
    <name evidence="2" type="ORF">T310_6100</name>
</gene>
<name>A0A0F4YPX3_RASE3</name>
<dbReference type="EMBL" id="LASV01000306">
    <property type="protein sequence ID" value="KKA19901.1"/>
    <property type="molecule type" value="Genomic_DNA"/>
</dbReference>
<dbReference type="PANTHER" id="PTHR36839">
    <property type="entry name" value="METALLO-BETA-LACTAMASE FAMILY PROTEIN (AFU_ORTHOLOGUE AFUA_5G12770)"/>
    <property type="match status" value="1"/>
</dbReference>
<evidence type="ECO:0000313" key="3">
    <source>
        <dbReference type="Proteomes" id="UP000053958"/>
    </source>
</evidence>
<proteinExistence type="predicted"/>
<dbReference type="PANTHER" id="PTHR36839:SF1">
    <property type="entry name" value="METALLO-BETA-LACTAMASE FAMILY PROTEIN (AFU_ORTHOLOGUE AFUA_5G12770)"/>
    <property type="match status" value="1"/>
</dbReference>
<evidence type="ECO:0000313" key="2">
    <source>
        <dbReference type="EMBL" id="KKA19901.1"/>
    </source>
</evidence>
<comment type="caution">
    <text evidence="2">The sequence shown here is derived from an EMBL/GenBank/DDBJ whole genome shotgun (WGS) entry which is preliminary data.</text>
</comment>
<dbReference type="GeneID" id="25318412"/>
<dbReference type="Proteomes" id="UP000053958">
    <property type="component" value="Unassembled WGS sequence"/>
</dbReference>
<dbReference type="InterPro" id="IPR001279">
    <property type="entry name" value="Metallo-B-lactamas"/>
</dbReference>
<feature type="domain" description="Metallo-beta-lactamase" evidence="1">
    <location>
        <begin position="87"/>
        <end position="278"/>
    </location>
</feature>
<dbReference type="OrthoDB" id="17458at2759"/>
<dbReference type="SMART" id="SM00849">
    <property type="entry name" value="Lactamase_B"/>
    <property type="match status" value="1"/>
</dbReference>
<reference evidence="2 3" key="1">
    <citation type="submission" date="2015-04" db="EMBL/GenBank/DDBJ databases">
        <authorList>
            <person name="Heijne W.H."/>
            <person name="Fedorova N.D."/>
            <person name="Nierman W.C."/>
            <person name="Vollebregt A.W."/>
            <person name="Zhao Z."/>
            <person name="Wu L."/>
            <person name="Kumar M."/>
            <person name="Stam H."/>
            <person name="van den Berg M.A."/>
            <person name="Pel H.J."/>
        </authorList>
    </citation>
    <scope>NUCLEOTIDE SEQUENCE [LARGE SCALE GENOMIC DNA]</scope>
    <source>
        <strain evidence="2 3">CBS 393.64</strain>
    </source>
</reference>
<organism evidence="2 3">
    <name type="scientific">Rasamsonia emersonii (strain ATCC 16479 / CBS 393.64 / IMI 116815)</name>
    <dbReference type="NCBI Taxonomy" id="1408163"/>
    <lineage>
        <taxon>Eukaryota</taxon>
        <taxon>Fungi</taxon>
        <taxon>Dikarya</taxon>
        <taxon>Ascomycota</taxon>
        <taxon>Pezizomycotina</taxon>
        <taxon>Eurotiomycetes</taxon>
        <taxon>Eurotiomycetidae</taxon>
        <taxon>Eurotiales</taxon>
        <taxon>Trichocomaceae</taxon>
        <taxon>Rasamsonia</taxon>
    </lineage>
</organism>
<keyword evidence="3" id="KW-1185">Reference proteome</keyword>